<sequence length="392" mass="42804">MFSRFITYSASFFLSLPVFIISLPGHTASLTDTAEYQQISGLIREPLTLSVTLNNGQPAILDAFVTRPVSKKPLPIVLITNGTTGTAEFDRWTLNPNRYSSTAIAFARHGYAAVVVLRQGYGQSSGAAEYTGHSCTQPFHLQAGEQDVQNMVAALDAVRRNSWASVDNAMLVGMSAGGFAVIATGATNPQGVKAVINFDGGRGAIDGKSLCDKTGLMKTYEQYGKTAKLPSLWLYAENDKSFPPDTGREMFNAYQQNTSPARFIVMPPYGKDGHVFMDSAPESFWWNTVATFLEQNHQPFQEIIKLPVVNLIEPPALNAAGKKAFSEYETTQRYEKAFATDPDGDWGAAYWARNSQEAAATALSICTKEQRKGAAKCTLYAINNNYASEKVH</sequence>
<dbReference type="Pfam" id="PF02129">
    <property type="entry name" value="Peptidase_S15"/>
    <property type="match status" value="1"/>
</dbReference>
<keyword evidence="2" id="KW-0732">Signal</keyword>
<proteinExistence type="predicted"/>
<dbReference type="InterPro" id="IPR000383">
    <property type="entry name" value="Xaa-Pro-like_dom"/>
</dbReference>
<evidence type="ECO:0000256" key="1">
    <source>
        <dbReference type="ARBA" id="ARBA00022801"/>
    </source>
</evidence>
<dbReference type="GO" id="GO:0052689">
    <property type="term" value="F:carboxylic ester hydrolase activity"/>
    <property type="evidence" value="ECO:0007669"/>
    <property type="project" value="UniProtKB-ARBA"/>
</dbReference>
<dbReference type="RefSeq" id="WP_090119738.1">
    <property type="nucleotide sequence ID" value="NZ_CP045300.1"/>
</dbReference>
<dbReference type="Gene3D" id="3.40.50.1820">
    <property type="entry name" value="alpha/beta hydrolase"/>
    <property type="match status" value="1"/>
</dbReference>
<dbReference type="PANTHER" id="PTHR22946">
    <property type="entry name" value="DIENELACTONE HYDROLASE DOMAIN-CONTAINING PROTEIN-RELATED"/>
    <property type="match status" value="1"/>
</dbReference>
<keyword evidence="1 4" id="KW-0378">Hydrolase</keyword>
<accession>A0A1I6Z813</accession>
<dbReference type="AlphaFoldDB" id="A0A1I6Z813"/>
<dbReference type="PANTHER" id="PTHR22946:SF9">
    <property type="entry name" value="POLYKETIDE TRANSFERASE AF380"/>
    <property type="match status" value="1"/>
</dbReference>
<evidence type="ECO:0000259" key="3">
    <source>
        <dbReference type="Pfam" id="PF02129"/>
    </source>
</evidence>
<feature type="signal peptide" evidence="2">
    <location>
        <begin position="1"/>
        <end position="27"/>
    </location>
</feature>
<evidence type="ECO:0000256" key="2">
    <source>
        <dbReference type="SAM" id="SignalP"/>
    </source>
</evidence>
<protein>
    <submittedName>
        <fullName evidence="4">Dienelactone hydrolase</fullName>
    </submittedName>
</protein>
<evidence type="ECO:0000313" key="5">
    <source>
        <dbReference type="Proteomes" id="UP000199187"/>
    </source>
</evidence>
<keyword evidence="5" id="KW-1185">Reference proteome</keyword>
<gene>
    <name evidence="4" type="ORF">SAMN05192562_1011005</name>
</gene>
<dbReference type="EMBL" id="FPAU01000001">
    <property type="protein sequence ID" value="SFT58852.1"/>
    <property type="molecule type" value="Genomic_DNA"/>
</dbReference>
<organism evidence="4 5">
    <name type="scientific">Kosakonia arachidis</name>
    <dbReference type="NCBI Taxonomy" id="551989"/>
    <lineage>
        <taxon>Bacteria</taxon>
        <taxon>Pseudomonadati</taxon>
        <taxon>Pseudomonadota</taxon>
        <taxon>Gammaproteobacteria</taxon>
        <taxon>Enterobacterales</taxon>
        <taxon>Enterobacteriaceae</taxon>
        <taxon>Kosakonia</taxon>
    </lineage>
</organism>
<evidence type="ECO:0000313" key="4">
    <source>
        <dbReference type="EMBL" id="SFT58852.1"/>
    </source>
</evidence>
<reference evidence="5" key="1">
    <citation type="submission" date="2016-10" db="EMBL/GenBank/DDBJ databases">
        <authorList>
            <person name="Varghese N."/>
            <person name="Submissions S."/>
        </authorList>
    </citation>
    <scope>NUCLEOTIDE SEQUENCE [LARGE SCALE GENOMIC DNA]</scope>
    <source>
        <strain evidence="5">Ah-143</strain>
    </source>
</reference>
<feature type="domain" description="Xaa-Pro dipeptidyl-peptidase-like" evidence="3">
    <location>
        <begin position="61"/>
        <end position="200"/>
    </location>
</feature>
<feature type="chain" id="PRO_5011465311" evidence="2">
    <location>
        <begin position="28"/>
        <end position="392"/>
    </location>
</feature>
<dbReference type="InterPro" id="IPR029058">
    <property type="entry name" value="AB_hydrolase_fold"/>
</dbReference>
<dbReference type="OrthoDB" id="8564128at2"/>
<name>A0A1I6Z813_9ENTR</name>
<dbReference type="SUPFAM" id="SSF53474">
    <property type="entry name" value="alpha/beta-Hydrolases"/>
    <property type="match status" value="1"/>
</dbReference>
<dbReference type="InterPro" id="IPR050261">
    <property type="entry name" value="FrsA_esterase"/>
</dbReference>
<dbReference type="Proteomes" id="UP000199187">
    <property type="component" value="Unassembled WGS sequence"/>
</dbReference>